<organism evidence="2 3">
    <name type="scientific">Tessaracoccus antarcticus</name>
    <dbReference type="NCBI Taxonomy" id="2479848"/>
    <lineage>
        <taxon>Bacteria</taxon>
        <taxon>Bacillati</taxon>
        <taxon>Actinomycetota</taxon>
        <taxon>Actinomycetes</taxon>
        <taxon>Propionibacteriales</taxon>
        <taxon>Propionibacteriaceae</taxon>
        <taxon>Tessaracoccus</taxon>
    </lineage>
</organism>
<feature type="compositionally biased region" description="Basic and acidic residues" evidence="1">
    <location>
        <begin position="184"/>
        <end position="198"/>
    </location>
</feature>
<dbReference type="EMBL" id="REFW01000004">
    <property type="protein sequence ID" value="RMB58335.1"/>
    <property type="molecule type" value="Genomic_DNA"/>
</dbReference>
<dbReference type="Gene3D" id="1.25.40.10">
    <property type="entry name" value="Tetratricopeptide repeat domain"/>
    <property type="match status" value="1"/>
</dbReference>
<keyword evidence="3" id="KW-1185">Reference proteome</keyword>
<feature type="compositionally biased region" description="Polar residues" evidence="1">
    <location>
        <begin position="160"/>
        <end position="172"/>
    </location>
</feature>
<reference evidence="2 3" key="1">
    <citation type="submission" date="2018-10" db="EMBL/GenBank/DDBJ databases">
        <title>Tessaracoccus antarcticuss sp. nov., isolated from sediment.</title>
        <authorList>
            <person name="Zhou L.Y."/>
            <person name="Du Z.J."/>
        </authorList>
    </citation>
    <scope>NUCLEOTIDE SEQUENCE [LARGE SCALE GENOMIC DNA]</scope>
    <source>
        <strain evidence="2 3">JDX10</strain>
    </source>
</reference>
<name>A0A3M0G0Q6_9ACTN</name>
<dbReference type="Proteomes" id="UP000275256">
    <property type="component" value="Unassembled WGS sequence"/>
</dbReference>
<dbReference type="InterPro" id="IPR011990">
    <property type="entry name" value="TPR-like_helical_dom_sf"/>
</dbReference>
<evidence type="ECO:0000256" key="1">
    <source>
        <dbReference type="SAM" id="MobiDB-lite"/>
    </source>
</evidence>
<comment type="caution">
    <text evidence="2">The sequence shown here is derived from an EMBL/GenBank/DDBJ whole genome shotgun (WGS) entry which is preliminary data.</text>
</comment>
<evidence type="ECO:0000313" key="3">
    <source>
        <dbReference type="Proteomes" id="UP000275256"/>
    </source>
</evidence>
<protein>
    <recommendedName>
        <fullName evidence="4">Tetratricopeptide repeat protein</fullName>
    </recommendedName>
</protein>
<proteinExistence type="predicted"/>
<evidence type="ECO:0008006" key="4">
    <source>
        <dbReference type="Google" id="ProtNLM"/>
    </source>
</evidence>
<dbReference type="AlphaFoldDB" id="A0A3M0G0Q6"/>
<sequence>MLPGLISVSLLAAALVLALQLLYLRAGNTSWQERDNTGAELQYSRSMSVSMVNKWIPVHNRGVARFELQRWDAAADDFQQAASLAPAERQCTVRLNWSLALESGADALRDADDVPGALVRYTQAQVVLADTTCPNEPAPGGGTLADAWNEARQRVESKTSEGNANWTPPEKSTTSEERTDELDERAKQAQEERQRAEEQGSGSEPVDGGSGERNW</sequence>
<gene>
    <name evidence="2" type="ORF">EAX62_14140</name>
</gene>
<accession>A0A3M0G0Q6</accession>
<dbReference type="SUPFAM" id="SSF48452">
    <property type="entry name" value="TPR-like"/>
    <property type="match status" value="1"/>
</dbReference>
<feature type="region of interest" description="Disordered" evidence="1">
    <location>
        <begin position="151"/>
        <end position="215"/>
    </location>
</feature>
<evidence type="ECO:0000313" key="2">
    <source>
        <dbReference type="EMBL" id="RMB58335.1"/>
    </source>
</evidence>